<dbReference type="GO" id="GO:0006879">
    <property type="term" value="P:intracellular iron ion homeostasis"/>
    <property type="evidence" value="ECO:0007669"/>
    <property type="project" value="UniProtKB-KW"/>
</dbReference>
<dbReference type="Gene3D" id="1.20.1260.10">
    <property type="match status" value="1"/>
</dbReference>
<dbReference type="InterPro" id="IPR008331">
    <property type="entry name" value="Ferritin_DPS_dom"/>
</dbReference>
<name>A0A1N7SI99_9BURK</name>
<organism evidence="4 5">
    <name type="scientific">Paraburkholderia ribeironis</name>
    <dbReference type="NCBI Taxonomy" id="1247936"/>
    <lineage>
        <taxon>Bacteria</taxon>
        <taxon>Pseudomonadati</taxon>
        <taxon>Pseudomonadota</taxon>
        <taxon>Betaproteobacteria</taxon>
        <taxon>Burkholderiales</taxon>
        <taxon>Burkholderiaceae</taxon>
        <taxon>Paraburkholderia</taxon>
    </lineage>
</organism>
<keyword evidence="1" id="KW-0409">Iron storage</keyword>
<dbReference type="GO" id="GO:0005829">
    <property type="term" value="C:cytosol"/>
    <property type="evidence" value="ECO:0007669"/>
    <property type="project" value="TreeGrafter"/>
</dbReference>
<dbReference type="GO" id="GO:0020037">
    <property type="term" value="F:heme binding"/>
    <property type="evidence" value="ECO:0007669"/>
    <property type="project" value="TreeGrafter"/>
</dbReference>
<dbReference type="EMBL" id="CYGX02000071">
    <property type="protein sequence ID" value="SIT47123.1"/>
    <property type="molecule type" value="Genomic_DNA"/>
</dbReference>
<sequence>MSEIDKEKVVAVLNRILESELAGVVRYTHYSLLVFGFGRIPIVAWLRQQADESLMHAQQAGEWITTLGAYPSLAIGPLLDSHIFDIASILRESLEAEKVALDLYRDLLTLTEDRSVALEEYARQMIHVEELHAGEVDKMLRRPGAMTTTPERGAAPA</sequence>
<gene>
    <name evidence="4" type="ORF">BN2475_710068</name>
</gene>
<evidence type="ECO:0000259" key="3">
    <source>
        <dbReference type="PROSITE" id="PS50905"/>
    </source>
</evidence>
<protein>
    <submittedName>
        <fullName evidence="4">Ferritin Dps family protein</fullName>
    </submittedName>
</protein>
<dbReference type="InterPro" id="IPR009078">
    <property type="entry name" value="Ferritin-like_SF"/>
</dbReference>
<evidence type="ECO:0000313" key="5">
    <source>
        <dbReference type="Proteomes" id="UP000187012"/>
    </source>
</evidence>
<evidence type="ECO:0000256" key="1">
    <source>
        <dbReference type="ARBA" id="ARBA00022434"/>
    </source>
</evidence>
<reference evidence="4 5" key="1">
    <citation type="submission" date="2016-12" db="EMBL/GenBank/DDBJ databases">
        <authorList>
            <person name="Song W.-J."/>
            <person name="Kurnit D.M."/>
        </authorList>
    </citation>
    <scope>NUCLEOTIDE SEQUENCE [LARGE SCALE GENOMIC DNA]</scope>
    <source>
        <strain evidence="4 5">STM7296</strain>
    </source>
</reference>
<dbReference type="RefSeq" id="WP_094782662.1">
    <property type="nucleotide sequence ID" value="NZ_CYGX02000071.1"/>
</dbReference>
<dbReference type="AlphaFoldDB" id="A0A1N7SI99"/>
<proteinExistence type="predicted"/>
<dbReference type="Pfam" id="PF00210">
    <property type="entry name" value="Ferritin"/>
    <property type="match status" value="1"/>
</dbReference>
<dbReference type="PROSITE" id="PS50905">
    <property type="entry name" value="FERRITIN_LIKE"/>
    <property type="match status" value="1"/>
</dbReference>
<dbReference type="STRING" id="1247936.BN2475_710068"/>
<dbReference type="PANTHER" id="PTHR30295">
    <property type="entry name" value="BACTERIOFERRITIN"/>
    <property type="match status" value="1"/>
</dbReference>
<dbReference type="SUPFAM" id="SSF47240">
    <property type="entry name" value="Ferritin-like"/>
    <property type="match status" value="1"/>
</dbReference>
<keyword evidence="2" id="KW-0408">Iron</keyword>
<dbReference type="Proteomes" id="UP000187012">
    <property type="component" value="Unassembled WGS sequence"/>
</dbReference>
<dbReference type="InterPro" id="IPR012347">
    <property type="entry name" value="Ferritin-like"/>
</dbReference>
<evidence type="ECO:0000256" key="2">
    <source>
        <dbReference type="ARBA" id="ARBA00023004"/>
    </source>
</evidence>
<dbReference type="GO" id="GO:0004322">
    <property type="term" value="F:ferroxidase activity"/>
    <property type="evidence" value="ECO:0007669"/>
    <property type="project" value="TreeGrafter"/>
</dbReference>
<dbReference type="GO" id="GO:0008199">
    <property type="term" value="F:ferric iron binding"/>
    <property type="evidence" value="ECO:0007669"/>
    <property type="project" value="InterPro"/>
</dbReference>
<dbReference type="PANTHER" id="PTHR30295:SF1">
    <property type="entry name" value="DNA PROTECTION DURING STARVATION PROTEIN"/>
    <property type="match status" value="1"/>
</dbReference>
<evidence type="ECO:0000313" key="4">
    <source>
        <dbReference type="EMBL" id="SIT47123.1"/>
    </source>
</evidence>
<dbReference type="InterPro" id="IPR009040">
    <property type="entry name" value="Ferritin-like_diiron"/>
</dbReference>
<dbReference type="OrthoDB" id="9796683at2"/>
<dbReference type="CDD" id="cd00657">
    <property type="entry name" value="Ferritin_like"/>
    <property type="match status" value="1"/>
</dbReference>
<keyword evidence="5" id="KW-1185">Reference proteome</keyword>
<feature type="domain" description="Ferritin-like diiron" evidence="3">
    <location>
        <begin position="3"/>
        <end position="147"/>
    </location>
</feature>
<accession>A0A1N7SI99</accession>